<keyword evidence="8" id="KW-1185">Reference proteome</keyword>
<evidence type="ECO:0000256" key="4">
    <source>
        <dbReference type="ARBA" id="ARBA00023125"/>
    </source>
</evidence>
<gene>
    <name evidence="7" type="ORF">P3X46_010444</name>
</gene>
<evidence type="ECO:0000259" key="6">
    <source>
        <dbReference type="Pfam" id="PF00249"/>
    </source>
</evidence>
<name>A0ABQ9MI82_HEVBR</name>
<accession>A0ABQ9MI82</accession>
<evidence type="ECO:0000256" key="2">
    <source>
        <dbReference type="ARBA" id="ARBA00004286"/>
    </source>
</evidence>
<dbReference type="PANTHER" id="PTHR46267">
    <property type="entry name" value="SINGLE MYB HISTONE 4"/>
    <property type="match status" value="1"/>
</dbReference>
<dbReference type="Pfam" id="PF00249">
    <property type="entry name" value="Myb_DNA-binding"/>
    <property type="match status" value="1"/>
</dbReference>
<dbReference type="Gene3D" id="1.10.10.60">
    <property type="entry name" value="Homeodomain-like"/>
    <property type="match status" value="1"/>
</dbReference>
<comment type="caution">
    <text evidence="7">The sequence shown here is derived from an EMBL/GenBank/DDBJ whole genome shotgun (WGS) entry which is preliminary data.</text>
</comment>
<dbReference type="InterPro" id="IPR009057">
    <property type="entry name" value="Homeodomain-like_sf"/>
</dbReference>
<dbReference type="SUPFAM" id="SSF46689">
    <property type="entry name" value="Homeodomain-like"/>
    <property type="match status" value="1"/>
</dbReference>
<dbReference type="InterPro" id="IPR044597">
    <property type="entry name" value="SMH1-6"/>
</dbReference>
<evidence type="ECO:0000256" key="3">
    <source>
        <dbReference type="ARBA" id="ARBA00022454"/>
    </source>
</evidence>
<reference evidence="7" key="1">
    <citation type="journal article" date="2023" name="Plant Biotechnol. J.">
        <title>Chromosome-level wild Hevea brasiliensis genome provides new tools for genomic-assisted breeding and valuable loci to elevate rubber yield.</title>
        <authorList>
            <person name="Cheng H."/>
            <person name="Song X."/>
            <person name="Hu Y."/>
            <person name="Wu T."/>
            <person name="Yang Q."/>
            <person name="An Z."/>
            <person name="Feng S."/>
            <person name="Deng Z."/>
            <person name="Wu W."/>
            <person name="Zeng X."/>
            <person name="Tu M."/>
            <person name="Wang X."/>
            <person name="Huang H."/>
        </authorList>
    </citation>
    <scope>NUCLEOTIDE SEQUENCE</scope>
    <source>
        <strain evidence="7">MT/VB/25A 57/8</strain>
    </source>
</reference>
<dbReference type="Proteomes" id="UP001174677">
    <property type="component" value="Chromosome 6"/>
</dbReference>
<organism evidence="7 8">
    <name type="scientific">Hevea brasiliensis</name>
    <name type="common">Para rubber tree</name>
    <name type="synonym">Siphonia brasiliensis</name>
    <dbReference type="NCBI Taxonomy" id="3981"/>
    <lineage>
        <taxon>Eukaryota</taxon>
        <taxon>Viridiplantae</taxon>
        <taxon>Streptophyta</taxon>
        <taxon>Embryophyta</taxon>
        <taxon>Tracheophyta</taxon>
        <taxon>Spermatophyta</taxon>
        <taxon>Magnoliopsida</taxon>
        <taxon>eudicotyledons</taxon>
        <taxon>Gunneridae</taxon>
        <taxon>Pentapetalae</taxon>
        <taxon>rosids</taxon>
        <taxon>fabids</taxon>
        <taxon>Malpighiales</taxon>
        <taxon>Euphorbiaceae</taxon>
        <taxon>Crotonoideae</taxon>
        <taxon>Micrandreae</taxon>
        <taxon>Hevea</taxon>
    </lineage>
</organism>
<evidence type="ECO:0000313" key="7">
    <source>
        <dbReference type="EMBL" id="KAJ9178568.1"/>
    </source>
</evidence>
<dbReference type="InterPro" id="IPR001005">
    <property type="entry name" value="SANT/Myb"/>
</dbReference>
<keyword evidence="4" id="KW-0238">DNA-binding</keyword>
<dbReference type="PANTHER" id="PTHR46267:SF3">
    <property type="entry name" value="TELOMERE REPEAT-BINDING FACTOR 4-RELATED"/>
    <property type="match status" value="1"/>
</dbReference>
<protein>
    <recommendedName>
        <fullName evidence="6">Myb-like domain-containing protein</fullName>
    </recommendedName>
</protein>
<proteinExistence type="predicted"/>
<sequence>MSSHWHCEQKEKIECERAREKEQRSSGIMGNQKQKWTVEEEALLNGVAKHGPGKWKNILKDPDFAPFLTQRSNIDLKCELMLEERYRQREQMLEERMQHMMQSIMAQMMQVSSIRGNSTVVRVCKFST</sequence>
<evidence type="ECO:0000256" key="5">
    <source>
        <dbReference type="ARBA" id="ARBA00023242"/>
    </source>
</evidence>
<evidence type="ECO:0000313" key="8">
    <source>
        <dbReference type="Proteomes" id="UP001174677"/>
    </source>
</evidence>
<keyword evidence="5" id="KW-0539">Nucleus</keyword>
<dbReference type="EMBL" id="JARPOI010000006">
    <property type="protein sequence ID" value="KAJ9178568.1"/>
    <property type="molecule type" value="Genomic_DNA"/>
</dbReference>
<dbReference type="CDD" id="cd11660">
    <property type="entry name" value="SANT_TRF"/>
    <property type="match status" value="1"/>
</dbReference>
<comment type="subcellular location">
    <subcellularLocation>
        <location evidence="2">Chromosome</location>
    </subcellularLocation>
    <subcellularLocation>
        <location evidence="1">Nucleus</location>
    </subcellularLocation>
</comment>
<evidence type="ECO:0000256" key="1">
    <source>
        <dbReference type="ARBA" id="ARBA00004123"/>
    </source>
</evidence>
<keyword evidence="3" id="KW-0158">Chromosome</keyword>
<feature type="domain" description="Myb-like" evidence="6">
    <location>
        <begin position="33"/>
        <end position="60"/>
    </location>
</feature>